<dbReference type="RefSeq" id="XP_024514557.1">
    <property type="nucleotide sequence ID" value="XM_024658637.1"/>
</dbReference>
<protein>
    <submittedName>
        <fullName evidence="2">Uncharacterized protein</fullName>
    </submittedName>
</protein>
<keyword evidence="3" id="KW-1185">Reference proteome</keyword>
<dbReference type="OrthoDB" id="10487270at2759"/>
<dbReference type="KEGG" id="cne:CNG02995"/>
<feature type="region of interest" description="Disordered" evidence="1">
    <location>
        <begin position="55"/>
        <end position="84"/>
    </location>
</feature>
<dbReference type="AlphaFoldDB" id="A0A0S2M5M5"/>
<dbReference type="Proteomes" id="UP000002149">
    <property type="component" value="Chromosome 7"/>
</dbReference>
<reference evidence="2 3" key="1">
    <citation type="journal article" date="2005" name="Science">
        <title>The genome of the basidiomycetous yeast and human pathogen Cryptococcus neoformans.</title>
        <authorList>
            <person name="Loftus B.J."/>
            <person name="Fung E."/>
            <person name="Roncaglia P."/>
            <person name="Rowley D."/>
            <person name="Amedeo P."/>
            <person name="Bruno D."/>
            <person name="Vamathevan J."/>
            <person name="Miranda M."/>
            <person name="Anderson I.J."/>
            <person name="Fraser J.A."/>
            <person name="Allen J.E."/>
            <person name="Bosdet I.E."/>
            <person name="Brent M.R."/>
            <person name="Chiu R."/>
            <person name="Doering T.L."/>
            <person name="Donlin M.J."/>
            <person name="D'Souza C.A."/>
            <person name="Fox D.S."/>
            <person name="Grinberg V."/>
            <person name="Fu J."/>
            <person name="Fukushima M."/>
            <person name="Haas B.J."/>
            <person name="Huang J.C."/>
            <person name="Janbon G."/>
            <person name="Jones S.J."/>
            <person name="Koo H.L."/>
            <person name="Krzywinski M.I."/>
            <person name="Kwon-Chung J.K."/>
            <person name="Lengeler K.B."/>
            <person name="Maiti R."/>
            <person name="Marra M.A."/>
            <person name="Marra R.E."/>
            <person name="Mathewson C.A."/>
            <person name="Mitchell T.G."/>
            <person name="Pertea M."/>
            <person name="Riggs F.R."/>
            <person name="Salzberg S.L."/>
            <person name="Schein J.E."/>
            <person name="Shvartsbeyn A."/>
            <person name="Shin H."/>
            <person name="Shumway M."/>
            <person name="Specht C.A."/>
            <person name="Suh B.B."/>
            <person name="Tenney A."/>
            <person name="Utterback T.R."/>
            <person name="Wickes B.L."/>
            <person name="Wortman J.R."/>
            <person name="Wye N.H."/>
            <person name="Kronstad J.W."/>
            <person name="Lodge J.K."/>
            <person name="Heitman J."/>
            <person name="Davis R.W."/>
            <person name="Fraser C.M."/>
            <person name="Hyman R.W."/>
        </authorList>
    </citation>
    <scope>NUCLEOTIDE SEQUENCE [LARGE SCALE GENOMIC DNA]</scope>
    <source>
        <strain evidence="3">JEC21 / ATCC MYA-565</strain>
    </source>
</reference>
<dbReference type="InParanoid" id="A0A0S2M5M5"/>
<evidence type="ECO:0000256" key="1">
    <source>
        <dbReference type="SAM" id="MobiDB-lite"/>
    </source>
</evidence>
<gene>
    <name evidence="2" type="ordered locus">CNG02995</name>
</gene>
<sequence>MNEELGCIEAMDELWREVIEENPSNKRFYNNPWPLFTVCGKTCTDATATGRPVYIPGDGLVNEEESANDGDFGQEEDGGGEHDHSGLLRHPYLLQSKIASVRISRHRSPDLLVLRLHYLPQIQTNAKRLLPRWPPPRVNSRNLLRLPGQVVVIGLKKLVRLNLLNRTSTEPTLSKSSTP</sequence>
<name>A0A0S2M5M5_CRYD1</name>
<dbReference type="GeneID" id="36392947"/>
<feature type="compositionally biased region" description="Acidic residues" evidence="1">
    <location>
        <begin position="61"/>
        <end position="78"/>
    </location>
</feature>
<organism evidence="2 3">
    <name type="scientific">Cryptococcus deneoformans (strain JEC21 / ATCC MYA-565)</name>
    <name type="common">Cryptococcus neoformans var. neoformans serotype D</name>
    <dbReference type="NCBI Taxonomy" id="214684"/>
    <lineage>
        <taxon>Eukaryota</taxon>
        <taxon>Fungi</taxon>
        <taxon>Dikarya</taxon>
        <taxon>Basidiomycota</taxon>
        <taxon>Agaricomycotina</taxon>
        <taxon>Tremellomycetes</taxon>
        <taxon>Tremellales</taxon>
        <taxon>Cryptococcaceae</taxon>
        <taxon>Cryptococcus</taxon>
        <taxon>Cryptococcus neoformans species complex</taxon>
    </lineage>
</organism>
<dbReference type="VEuPathDB" id="FungiDB:CNG02995"/>
<evidence type="ECO:0000313" key="2">
    <source>
        <dbReference type="EMBL" id="ALO69298.1"/>
    </source>
</evidence>
<accession>A0A0S2M5M5</accession>
<dbReference type="PaxDb" id="214684-A0A0S2M5M5"/>
<dbReference type="EMBL" id="AE017347">
    <property type="protein sequence ID" value="ALO69298.1"/>
    <property type="molecule type" value="Genomic_DNA"/>
</dbReference>
<evidence type="ECO:0000313" key="3">
    <source>
        <dbReference type="Proteomes" id="UP000002149"/>
    </source>
</evidence>
<proteinExistence type="predicted"/>